<dbReference type="OrthoDB" id="430051at2759"/>
<dbReference type="FunFam" id="1.10.290.10:FF:000001">
    <property type="entry name" value="DNA topoisomerase"/>
    <property type="match status" value="1"/>
</dbReference>
<dbReference type="GO" id="GO:0003917">
    <property type="term" value="F:DNA topoisomerase type I (single strand cut, ATP-independent) activity"/>
    <property type="evidence" value="ECO:0007669"/>
    <property type="project" value="UniProtKB-EC"/>
</dbReference>
<accession>A0A0F4ZCB9</accession>
<dbReference type="GO" id="GO:0006281">
    <property type="term" value="P:DNA repair"/>
    <property type="evidence" value="ECO:0007669"/>
    <property type="project" value="TreeGrafter"/>
</dbReference>
<keyword evidence="5 7" id="KW-0238">DNA-binding</keyword>
<evidence type="ECO:0000256" key="5">
    <source>
        <dbReference type="ARBA" id="ARBA00023125"/>
    </source>
</evidence>
<name>A0A0F4ZCB9_9PEZI</name>
<evidence type="ECO:0000259" key="9">
    <source>
        <dbReference type="PROSITE" id="PS50880"/>
    </source>
</evidence>
<dbReference type="InterPro" id="IPR003601">
    <property type="entry name" value="Topo_IA_2"/>
</dbReference>
<organism evidence="11 12">
    <name type="scientific">Thielaviopsis punctulata</name>
    <dbReference type="NCBI Taxonomy" id="72032"/>
    <lineage>
        <taxon>Eukaryota</taxon>
        <taxon>Fungi</taxon>
        <taxon>Dikarya</taxon>
        <taxon>Ascomycota</taxon>
        <taxon>Pezizomycotina</taxon>
        <taxon>Sordariomycetes</taxon>
        <taxon>Hypocreomycetidae</taxon>
        <taxon>Microascales</taxon>
        <taxon>Ceratocystidaceae</taxon>
        <taxon>Thielaviopsis</taxon>
    </lineage>
</organism>
<dbReference type="PANTHER" id="PTHR11390:SF21">
    <property type="entry name" value="DNA TOPOISOMERASE 3-ALPHA"/>
    <property type="match status" value="1"/>
</dbReference>
<feature type="domain" description="Toprim" evidence="9">
    <location>
        <begin position="2"/>
        <end position="148"/>
    </location>
</feature>
<evidence type="ECO:0000256" key="6">
    <source>
        <dbReference type="ARBA" id="ARBA00023235"/>
    </source>
</evidence>
<dbReference type="FunFam" id="3.40.50.140:FF:000005">
    <property type="entry name" value="DNA topoisomerase"/>
    <property type="match status" value="1"/>
</dbReference>
<dbReference type="SMART" id="SM00437">
    <property type="entry name" value="TOP1Ac"/>
    <property type="match status" value="1"/>
</dbReference>
<dbReference type="Gene3D" id="1.10.290.10">
    <property type="entry name" value="Topoisomerase I, domain 4"/>
    <property type="match status" value="1"/>
</dbReference>
<dbReference type="EC" id="5.6.2.1" evidence="3 7"/>
<evidence type="ECO:0000313" key="11">
    <source>
        <dbReference type="EMBL" id="KKA28194.1"/>
    </source>
</evidence>
<dbReference type="Gene3D" id="2.70.20.10">
    <property type="entry name" value="Topoisomerase I, domain 3"/>
    <property type="match status" value="1"/>
</dbReference>
<dbReference type="SMART" id="SM00493">
    <property type="entry name" value="TOPRIM"/>
    <property type="match status" value="1"/>
</dbReference>
<feature type="region of interest" description="Disordered" evidence="8">
    <location>
        <begin position="535"/>
        <end position="568"/>
    </location>
</feature>
<dbReference type="CDD" id="cd00186">
    <property type="entry name" value="TOP1Ac"/>
    <property type="match status" value="1"/>
</dbReference>
<dbReference type="InterPro" id="IPR023405">
    <property type="entry name" value="Topo_IA_core_domain"/>
</dbReference>
<evidence type="ECO:0000256" key="3">
    <source>
        <dbReference type="ARBA" id="ARBA00012891"/>
    </source>
</evidence>
<evidence type="ECO:0000256" key="8">
    <source>
        <dbReference type="SAM" id="MobiDB-lite"/>
    </source>
</evidence>
<gene>
    <name evidence="11" type="ORF">TD95_003715</name>
</gene>
<dbReference type="PRINTS" id="PR00417">
    <property type="entry name" value="PRTPISMRASEI"/>
</dbReference>
<feature type="domain" description="Topo IA-type catalytic" evidence="10">
    <location>
        <begin position="168"/>
        <end position="637"/>
    </location>
</feature>
<proteinExistence type="inferred from homology"/>
<dbReference type="InterPro" id="IPR006171">
    <property type="entry name" value="TOPRIM_dom"/>
</dbReference>
<feature type="compositionally biased region" description="Gly residues" evidence="8">
    <location>
        <begin position="547"/>
        <end position="560"/>
    </location>
</feature>
<dbReference type="Pfam" id="PF01751">
    <property type="entry name" value="Toprim"/>
    <property type="match status" value="1"/>
</dbReference>
<dbReference type="Gene3D" id="1.10.460.10">
    <property type="entry name" value="Topoisomerase I, domain 2"/>
    <property type="match status" value="1"/>
</dbReference>
<evidence type="ECO:0000259" key="10">
    <source>
        <dbReference type="PROSITE" id="PS52039"/>
    </source>
</evidence>
<dbReference type="InterPro" id="IPR003602">
    <property type="entry name" value="Topo_IA_DNA-bd_dom"/>
</dbReference>
<dbReference type="Proteomes" id="UP000033483">
    <property type="component" value="Unassembled WGS sequence"/>
</dbReference>
<dbReference type="InterPro" id="IPR023406">
    <property type="entry name" value="Topo_IA_AS"/>
</dbReference>
<dbReference type="InterPro" id="IPR000380">
    <property type="entry name" value="Topo_IA"/>
</dbReference>
<evidence type="ECO:0000313" key="12">
    <source>
        <dbReference type="Proteomes" id="UP000033483"/>
    </source>
</evidence>
<dbReference type="GO" id="GO:0005634">
    <property type="term" value="C:nucleus"/>
    <property type="evidence" value="ECO:0007669"/>
    <property type="project" value="TreeGrafter"/>
</dbReference>
<keyword evidence="6 7" id="KW-0413">Isomerase</keyword>
<dbReference type="CDD" id="cd03362">
    <property type="entry name" value="TOPRIM_TopoIA_TopoIII"/>
    <property type="match status" value="1"/>
</dbReference>
<dbReference type="GO" id="GO:0006310">
    <property type="term" value="P:DNA recombination"/>
    <property type="evidence" value="ECO:0007669"/>
    <property type="project" value="TreeGrafter"/>
</dbReference>
<comment type="catalytic activity">
    <reaction evidence="1 7">
        <text>ATP-independent breakage of single-stranded DNA, followed by passage and rejoining.</text>
        <dbReference type="EC" id="5.6.2.1"/>
    </reaction>
</comment>
<dbReference type="InterPro" id="IPR013497">
    <property type="entry name" value="Topo_IA_cen"/>
</dbReference>
<dbReference type="InterPro" id="IPR034144">
    <property type="entry name" value="TOPRIM_TopoIII"/>
</dbReference>
<evidence type="ECO:0000256" key="7">
    <source>
        <dbReference type="RuleBase" id="RU362092"/>
    </source>
</evidence>
<feature type="compositionally biased region" description="Low complexity" evidence="8">
    <location>
        <begin position="535"/>
        <end position="546"/>
    </location>
</feature>
<dbReference type="SUPFAM" id="SSF56712">
    <property type="entry name" value="Prokaryotic type I DNA topoisomerase"/>
    <property type="match status" value="1"/>
</dbReference>
<dbReference type="EMBL" id="LAEV01001407">
    <property type="protein sequence ID" value="KKA28194.1"/>
    <property type="molecule type" value="Genomic_DNA"/>
</dbReference>
<dbReference type="PANTHER" id="PTHR11390">
    <property type="entry name" value="PROKARYOTIC DNA TOPOISOMERASE"/>
    <property type="match status" value="1"/>
</dbReference>
<evidence type="ECO:0000256" key="1">
    <source>
        <dbReference type="ARBA" id="ARBA00000213"/>
    </source>
</evidence>
<evidence type="ECO:0000256" key="4">
    <source>
        <dbReference type="ARBA" id="ARBA00023029"/>
    </source>
</evidence>
<evidence type="ECO:0000256" key="2">
    <source>
        <dbReference type="ARBA" id="ARBA00009446"/>
    </source>
</evidence>
<dbReference type="GO" id="GO:0003677">
    <property type="term" value="F:DNA binding"/>
    <property type="evidence" value="ECO:0007669"/>
    <property type="project" value="UniProtKB-KW"/>
</dbReference>
<sequence length="659" mass="73665">MRVLCVAEKPSIAKAVANHLSGGQVQTHSTSIQWIKNYNFNYNFGPPWNDCDVTMTCVAGHIMAHEFGPDYQKWDFPPPDALFDAPISKRIAENSKGIAKNIRDQAKYCQALVIWTDCDREGEHIGSEIESVASAANKKIQVKRAHFSNVEPTHIRQAAPLRKLKPLDQRQVDAVDARIELDLRIGYAFSRFLCNTLKPMGPPLDDKILSYGSCQFPTLGFVVDRYFRVKNFVPEPFWGIKMAHKKDDVTATFSWARGHLFERLPTMILYERCINAKVAIITNVQEKETRKYKPLPLTTVELQKAATRILKMTGQQAMTVAEKLYTSGFISYPRTETDKFDRGMDLKSLIQRQVQDSRWGPYASSLMDGGFSQPREGKHDDKAHPPIHPVNYAAPKALSYDEARLYEYVVRRFLACCSEDALGTSTDVEAIYGHEVFRAHGLNVKKRNYLDVYPYENWTSSAQMPSYTVGERFEPTKAEMTEGKTAPPKYLTEADLIALMDANGIGTDATMAEHIDKIQKREYVAVVSSSGAIVSSSGSSATSTARGGRGGRGGRAGGRAGRAETNGRAASGGDRYFIPTRLGMALIEGFDRMDFETSLGKPFLRKEMELQMKDICAGKTGKTAVLKQNIQQYRQVYMKSKEEANTLKSVSKTSLTLES</sequence>
<comment type="similarity">
    <text evidence="2 7">Belongs to the type IA topoisomerase family.</text>
</comment>
<dbReference type="Gene3D" id="3.40.50.140">
    <property type="match status" value="1"/>
</dbReference>
<dbReference type="AlphaFoldDB" id="A0A0F4ZCB9"/>
<dbReference type="SMART" id="SM00436">
    <property type="entry name" value="TOP1Bc"/>
    <property type="match status" value="1"/>
</dbReference>
<keyword evidence="4 7" id="KW-0799">Topoisomerase</keyword>
<keyword evidence="12" id="KW-1185">Reference proteome</keyword>
<comment type="caution">
    <text evidence="11">The sequence shown here is derived from an EMBL/GenBank/DDBJ whole genome shotgun (WGS) entry which is preliminary data.</text>
</comment>
<dbReference type="InterPro" id="IPR013825">
    <property type="entry name" value="Topo_IA_cen_sub2"/>
</dbReference>
<dbReference type="PROSITE" id="PS00396">
    <property type="entry name" value="TOPO_IA_1"/>
    <property type="match status" value="1"/>
</dbReference>
<dbReference type="PROSITE" id="PS52039">
    <property type="entry name" value="TOPO_IA_2"/>
    <property type="match status" value="1"/>
</dbReference>
<dbReference type="PROSITE" id="PS50880">
    <property type="entry name" value="TOPRIM"/>
    <property type="match status" value="1"/>
</dbReference>
<dbReference type="GO" id="GO:0006265">
    <property type="term" value="P:DNA topological change"/>
    <property type="evidence" value="ECO:0007669"/>
    <property type="project" value="InterPro"/>
</dbReference>
<dbReference type="Pfam" id="PF01131">
    <property type="entry name" value="Topoisom_bac"/>
    <property type="match status" value="1"/>
</dbReference>
<dbReference type="InterPro" id="IPR013824">
    <property type="entry name" value="Topo_IA_cen_sub1"/>
</dbReference>
<dbReference type="GO" id="GO:0031422">
    <property type="term" value="C:RecQ family helicase-topoisomerase III complex"/>
    <property type="evidence" value="ECO:0007669"/>
    <property type="project" value="TreeGrafter"/>
</dbReference>
<comment type="function">
    <text evidence="7">Introduces a single-strand break via transesterification at a target site in duplex DNA. Releases the supercoiling and torsional tension of DNA introduced during the DNA replication and transcription by transiently cleaving and rejoining one strand of the DNA duplex. The scissile phosphodiester is attacked by the catalytic tyrosine of the enzyme, resulting in the formation of a DNA-(5'-phosphotyrosyl)-enzyme intermediate and the expulsion of a 3'-OH DNA strand.</text>
</comment>
<protein>
    <recommendedName>
        <fullName evidence="3 7">DNA topoisomerase</fullName>
        <ecNumber evidence="3 7">5.6.2.1</ecNumber>
    </recommendedName>
</protein>
<reference evidence="11 12" key="1">
    <citation type="submission" date="2015-03" db="EMBL/GenBank/DDBJ databases">
        <authorList>
            <person name="Radwan O."/>
            <person name="Al-Naeli F.A."/>
            <person name="Rendon G.A."/>
            <person name="Fields C."/>
        </authorList>
    </citation>
    <scope>NUCLEOTIDE SEQUENCE [LARGE SCALE GENOMIC DNA]</scope>
    <source>
        <strain evidence="11">CR-DP1</strain>
    </source>
</reference>
<dbReference type="InterPro" id="IPR013826">
    <property type="entry name" value="Topo_IA_cen_sub3"/>
</dbReference>